<dbReference type="Gene3D" id="3.90.76.10">
    <property type="entry name" value="Dipeptide-binding Protein, Domain 1"/>
    <property type="match status" value="1"/>
</dbReference>
<dbReference type="EMBL" id="DXDC01000451">
    <property type="protein sequence ID" value="HIY67525.1"/>
    <property type="molecule type" value="Genomic_DNA"/>
</dbReference>
<dbReference type="Gene3D" id="3.40.190.10">
    <property type="entry name" value="Periplasmic binding protein-like II"/>
    <property type="match status" value="1"/>
</dbReference>
<organism evidence="3 4">
    <name type="scientific">Candidatus Agrococcus pullicola</name>
    <dbReference type="NCBI Taxonomy" id="2838429"/>
    <lineage>
        <taxon>Bacteria</taxon>
        <taxon>Bacillati</taxon>
        <taxon>Actinomycetota</taxon>
        <taxon>Actinomycetes</taxon>
        <taxon>Micrococcales</taxon>
        <taxon>Microbacteriaceae</taxon>
        <taxon>Agrococcus</taxon>
    </lineage>
</organism>
<dbReference type="GO" id="GO:0015833">
    <property type="term" value="P:peptide transport"/>
    <property type="evidence" value="ECO:0007669"/>
    <property type="project" value="TreeGrafter"/>
</dbReference>
<dbReference type="Pfam" id="PF00496">
    <property type="entry name" value="SBP_bac_5"/>
    <property type="match status" value="1"/>
</dbReference>
<dbReference type="Proteomes" id="UP000824005">
    <property type="component" value="Unassembled WGS sequence"/>
</dbReference>
<comment type="caution">
    <text evidence="3">The sequence shown here is derived from an EMBL/GenBank/DDBJ whole genome shotgun (WGS) entry which is preliminary data.</text>
</comment>
<dbReference type="AlphaFoldDB" id="A0A9D1YXS1"/>
<accession>A0A9D1YXS1</accession>
<dbReference type="Gene3D" id="3.10.105.10">
    <property type="entry name" value="Dipeptide-binding Protein, Domain 3"/>
    <property type="match status" value="1"/>
</dbReference>
<reference evidence="3" key="2">
    <citation type="submission" date="2021-04" db="EMBL/GenBank/DDBJ databases">
        <authorList>
            <person name="Gilroy R."/>
        </authorList>
    </citation>
    <scope>NUCLEOTIDE SEQUENCE</scope>
    <source>
        <strain evidence="3">ChiGjej1B1-98</strain>
    </source>
</reference>
<feature type="domain" description="Solute-binding protein family 5" evidence="2">
    <location>
        <begin position="224"/>
        <end position="511"/>
    </location>
</feature>
<dbReference type="GO" id="GO:1904680">
    <property type="term" value="F:peptide transmembrane transporter activity"/>
    <property type="evidence" value="ECO:0007669"/>
    <property type="project" value="TreeGrafter"/>
</dbReference>
<evidence type="ECO:0000313" key="4">
    <source>
        <dbReference type="Proteomes" id="UP000824005"/>
    </source>
</evidence>
<dbReference type="PANTHER" id="PTHR30290:SF65">
    <property type="entry name" value="MONOACYL PHOSPHATIDYLINOSITOL TETRAMANNOSIDE-BINDING PROTEIN LPQW-RELATED"/>
    <property type="match status" value="1"/>
</dbReference>
<dbReference type="InterPro" id="IPR000914">
    <property type="entry name" value="SBP_5_dom"/>
</dbReference>
<dbReference type="SUPFAM" id="SSF53850">
    <property type="entry name" value="Periplasmic binding protein-like II"/>
    <property type="match status" value="1"/>
</dbReference>
<protein>
    <recommendedName>
        <fullName evidence="2">Solute-binding protein family 5 domain-containing protein</fullName>
    </recommendedName>
</protein>
<evidence type="ECO:0000259" key="2">
    <source>
        <dbReference type="Pfam" id="PF00496"/>
    </source>
</evidence>
<dbReference type="InterPro" id="IPR039424">
    <property type="entry name" value="SBP_5"/>
</dbReference>
<name>A0A9D1YXS1_9MICO</name>
<evidence type="ECO:0000313" key="3">
    <source>
        <dbReference type="EMBL" id="HIY67525.1"/>
    </source>
</evidence>
<proteinExistence type="predicted"/>
<feature type="region of interest" description="Disordered" evidence="1">
    <location>
        <begin position="411"/>
        <end position="430"/>
    </location>
</feature>
<sequence>MRERQRAKRRSSAIVALATIGALLLSACSQGIGMNRVAEDTSLRIGVLDTATTVNSHDASLGNPLLPAASAEQLVSNLMYTPIAMRTVPTVTFNTEFISVDVVETAPLTVRYSLEEGMAWSDAVPTDDADLILAWAAASEHFAPEGFERDEHVTGDGMLDVPSGAAWFDSAWSPMQYGTEPARLAGDNRTMDVEYTEPVLEWELGIRQLLPAHVVAQHALDIGDPMVAKHAVKEAFATGDEGRIAALADSYRELFSLNGEPGEGARVSNGQYMLESVDPAGTVTLKPNKEYRMGNGAVAETVQIVPFDSTAEMMNAITTGQIDLAIPESTVQNWQSIADMDRRGYRALSGSSESFVRIDFNIAGGKNDMLFANSGVRQAFLSAISVTDVNAVAVDTIEGVTSRMTWTFHPSHEESSGAAESSGFSQLTGLDEDDSEDLLDRAAITDRDVCVLFDPRAELQVMQFEVMQSAAAERGWTLEDCSTDEWQQALSEPDAWDVALTTDSTSGQSFEDLASRFVTDGERNYSGYSSPDVDRLVATAMQESDVYNRLDVLIELEQYLVADVVGMPLYQVPAIALHTDAIVGAGMTDSAPYIGQDAFNWEVGG</sequence>
<dbReference type="PANTHER" id="PTHR30290">
    <property type="entry name" value="PERIPLASMIC BINDING COMPONENT OF ABC TRANSPORTER"/>
    <property type="match status" value="1"/>
</dbReference>
<dbReference type="PROSITE" id="PS51257">
    <property type="entry name" value="PROKAR_LIPOPROTEIN"/>
    <property type="match status" value="1"/>
</dbReference>
<evidence type="ECO:0000256" key="1">
    <source>
        <dbReference type="SAM" id="MobiDB-lite"/>
    </source>
</evidence>
<reference evidence="3" key="1">
    <citation type="journal article" date="2021" name="PeerJ">
        <title>Extensive microbial diversity within the chicken gut microbiome revealed by metagenomics and culture.</title>
        <authorList>
            <person name="Gilroy R."/>
            <person name="Ravi A."/>
            <person name="Getino M."/>
            <person name="Pursley I."/>
            <person name="Horton D.L."/>
            <person name="Alikhan N.F."/>
            <person name="Baker D."/>
            <person name="Gharbi K."/>
            <person name="Hall N."/>
            <person name="Watson M."/>
            <person name="Adriaenssens E.M."/>
            <person name="Foster-Nyarko E."/>
            <person name="Jarju S."/>
            <person name="Secka A."/>
            <person name="Antonio M."/>
            <person name="Oren A."/>
            <person name="Chaudhuri R.R."/>
            <person name="La Ragione R."/>
            <person name="Hildebrand F."/>
            <person name="Pallen M.J."/>
        </authorList>
    </citation>
    <scope>NUCLEOTIDE SEQUENCE</scope>
    <source>
        <strain evidence="3">ChiGjej1B1-98</strain>
    </source>
</reference>
<gene>
    <name evidence="3" type="ORF">H9830_14770</name>
</gene>
<feature type="compositionally biased region" description="Low complexity" evidence="1">
    <location>
        <begin position="416"/>
        <end position="425"/>
    </location>
</feature>